<name>A0ABV1LDZ9_9GAMM</name>
<dbReference type="Proteomes" id="UP001436462">
    <property type="component" value="Unassembled WGS sequence"/>
</dbReference>
<keyword evidence="2" id="KW-1185">Reference proteome</keyword>
<accession>A0ABV1LDZ9</accession>
<comment type="caution">
    <text evidence="1">The sequence shown here is derived from an EMBL/GenBank/DDBJ whole genome shotgun (WGS) entry which is preliminary data.</text>
</comment>
<evidence type="ECO:0008006" key="3">
    <source>
        <dbReference type="Google" id="ProtNLM"/>
    </source>
</evidence>
<proteinExistence type="predicted"/>
<sequence length="61" mass="7145">MLEYEFKTVRELKDALNKFPDDAIVDISELPKNILRQSLMALYDGKGVLICEYHDSEKNQR</sequence>
<dbReference type="RefSeq" id="WP_264636341.1">
    <property type="nucleotide sequence ID" value="NZ_JBEEWF010000015.1"/>
</dbReference>
<dbReference type="EMBL" id="JBEEWF010000015">
    <property type="protein sequence ID" value="MEQ5349969.1"/>
    <property type="molecule type" value="Genomic_DNA"/>
</dbReference>
<organism evidence="1 2">
    <name type="scientific">Proteus genomosp. 6</name>
    <dbReference type="NCBI Taxonomy" id="1311820"/>
    <lineage>
        <taxon>Bacteria</taxon>
        <taxon>Pseudomonadati</taxon>
        <taxon>Pseudomonadota</taxon>
        <taxon>Gammaproteobacteria</taxon>
        <taxon>Enterobacterales</taxon>
        <taxon>Morganellaceae</taxon>
        <taxon>Proteus</taxon>
    </lineage>
</organism>
<evidence type="ECO:0000313" key="1">
    <source>
        <dbReference type="EMBL" id="MEQ5349969.1"/>
    </source>
</evidence>
<reference evidence="1 2" key="1">
    <citation type="submission" date="2024-04" db="EMBL/GenBank/DDBJ databases">
        <title>Role of Flies in the Dissemination of Carbapenem-Resistant Enterobacteriaceae (CRE): An Epidemiological and Genomic Study in China.</title>
        <authorList>
            <person name="Kaichao C."/>
            <person name="Zhang R."/>
            <person name="Chen S."/>
        </authorList>
    </citation>
    <scope>NUCLEOTIDE SEQUENCE [LARGE SCALE GENOMIC DNA]</scope>
    <source>
        <strain evidence="2">fly-1011</strain>
    </source>
</reference>
<evidence type="ECO:0000313" key="2">
    <source>
        <dbReference type="Proteomes" id="UP001436462"/>
    </source>
</evidence>
<protein>
    <recommendedName>
        <fullName evidence="3">Phage protein</fullName>
    </recommendedName>
</protein>
<gene>
    <name evidence="1" type="ORF">ABN253_17525</name>
</gene>